<keyword evidence="1" id="KW-0418">Kinase</keyword>
<evidence type="ECO:0000313" key="2">
    <source>
        <dbReference type="Proteomes" id="UP000306319"/>
    </source>
</evidence>
<reference evidence="1" key="1">
    <citation type="submission" date="2019-04" db="EMBL/GenBank/DDBJ databases">
        <title>Microbes associate with the intestines of laboratory mice.</title>
        <authorList>
            <person name="Navarre W."/>
            <person name="Wong E."/>
            <person name="Huang K."/>
            <person name="Tropini C."/>
            <person name="Ng K."/>
            <person name="Yu B."/>
        </authorList>
    </citation>
    <scope>NUCLEOTIDE SEQUENCE</scope>
    <source>
        <strain evidence="1">NM04_E33</strain>
    </source>
</reference>
<dbReference type="EMBL" id="SRYB01000013">
    <property type="protein sequence ID" value="TGY78438.1"/>
    <property type="molecule type" value="Genomic_DNA"/>
</dbReference>
<accession>A0AC61RDI0</accession>
<name>A0AC61RDI0_9BACT</name>
<proteinExistence type="predicted"/>
<dbReference type="Proteomes" id="UP000306319">
    <property type="component" value="Unassembled WGS sequence"/>
</dbReference>
<evidence type="ECO:0000313" key="1">
    <source>
        <dbReference type="EMBL" id="TGY78438.1"/>
    </source>
</evidence>
<sequence>MRGKRLIGITGGIGAGKSVVSRILRHRGYPVYDCDSEAKRLMDTDAEVISGLKSLLGDSIYSADGKLDRGEMSRRLFSDDEIRRGVNGIVHSAVRRDLMRWTGMQQRYPAFVESAILSTSRLDEDCDEVWLVDAPEDVRIRRVKERNGLEEGAIRRRIASQSQEFGQLPKERLSVLDNGGEVSLLRQIDSLLEKYK</sequence>
<organism evidence="1 2">
    <name type="scientific">Lepagella muris</name>
    <dbReference type="NCBI Taxonomy" id="3032870"/>
    <lineage>
        <taxon>Bacteria</taxon>
        <taxon>Pseudomonadati</taxon>
        <taxon>Bacteroidota</taxon>
        <taxon>Bacteroidia</taxon>
        <taxon>Bacteroidales</taxon>
        <taxon>Muribaculaceae</taxon>
        <taxon>Lepagella</taxon>
    </lineage>
</organism>
<gene>
    <name evidence="1" type="primary">coaE</name>
    <name evidence="1" type="ORF">E5331_10105</name>
</gene>
<keyword evidence="1" id="KW-0808">Transferase</keyword>
<comment type="caution">
    <text evidence="1">The sequence shown here is derived from an EMBL/GenBank/DDBJ whole genome shotgun (WGS) entry which is preliminary data.</text>
</comment>
<dbReference type="EC" id="2.7.1.24" evidence="1"/>
<keyword evidence="2" id="KW-1185">Reference proteome</keyword>
<protein>
    <submittedName>
        <fullName evidence="1">Dephospho-CoA kinase</fullName>
        <ecNumber evidence="1">2.7.1.24</ecNumber>
    </submittedName>
</protein>